<name>A0A135TQW4_9PEZI</name>
<dbReference type="OrthoDB" id="5365739at2759"/>
<sequence>GRGGGRGGRKGEEDGENRPKPTGHGPEAWKSQMEMFWRPETAEERAYISKRNGAPEQFTPSLSVGDLLGFRPAMPLSSAAQPVVQAATVLSSLREVAGAADYTPERWGDVRHTAEALANTRDRGVYFFVDGAEKKAFVEAREERTGEKASAEEKPDAIAGVVDDDVHVHAVRDVKLEEGASKAVREYILQRAVKGQHVGPKFVPGGSRDPVNMAKASHLHNETYVAGDMKKFDDKIAALVAKKGAAGAAKGGKAARA</sequence>
<feature type="non-terminal residue" evidence="2">
    <location>
        <position position="1"/>
    </location>
</feature>
<feature type="compositionally biased region" description="Basic and acidic residues" evidence="1">
    <location>
        <begin position="9"/>
        <end position="19"/>
    </location>
</feature>
<evidence type="ECO:0000256" key="1">
    <source>
        <dbReference type="SAM" id="MobiDB-lite"/>
    </source>
</evidence>
<dbReference type="AlphaFoldDB" id="A0A135TQW4"/>
<organism evidence="2 3">
    <name type="scientific">Colletotrichum nymphaeae SA-01</name>
    <dbReference type="NCBI Taxonomy" id="1460502"/>
    <lineage>
        <taxon>Eukaryota</taxon>
        <taxon>Fungi</taxon>
        <taxon>Dikarya</taxon>
        <taxon>Ascomycota</taxon>
        <taxon>Pezizomycotina</taxon>
        <taxon>Sordariomycetes</taxon>
        <taxon>Hypocreomycetidae</taxon>
        <taxon>Glomerellales</taxon>
        <taxon>Glomerellaceae</taxon>
        <taxon>Colletotrichum</taxon>
        <taxon>Colletotrichum acutatum species complex</taxon>
    </lineage>
</organism>
<feature type="region of interest" description="Disordered" evidence="1">
    <location>
        <begin position="1"/>
        <end position="30"/>
    </location>
</feature>
<evidence type="ECO:0000313" key="3">
    <source>
        <dbReference type="Proteomes" id="UP000070054"/>
    </source>
</evidence>
<dbReference type="Proteomes" id="UP000070054">
    <property type="component" value="Unassembled WGS sequence"/>
</dbReference>
<keyword evidence="3" id="KW-1185">Reference proteome</keyword>
<evidence type="ECO:0000313" key="2">
    <source>
        <dbReference type="EMBL" id="KXH50580.1"/>
    </source>
</evidence>
<comment type="caution">
    <text evidence="2">The sequence shown here is derived from an EMBL/GenBank/DDBJ whole genome shotgun (WGS) entry which is preliminary data.</text>
</comment>
<gene>
    <name evidence="2" type="ORF">CNYM01_13292</name>
</gene>
<proteinExistence type="predicted"/>
<reference evidence="2 3" key="1">
    <citation type="submission" date="2014-02" db="EMBL/GenBank/DDBJ databases">
        <title>The genome sequence of Colletotrichum nymphaeae SA-01.</title>
        <authorList>
            <person name="Baroncelli R."/>
            <person name="Thon M.R."/>
        </authorList>
    </citation>
    <scope>NUCLEOTIDE SEQUENCE [LARGE SCALE GENOMIC DNA]</scope>
    <source>
        <strain evidence="2 3">SA-01</strain>
    </source>
</reference>
<dbReference type="EMBL" id="JEMN01001044">
    <property type="protein sequence ID" value="KXH50580.1"/>
    <property type="molecule type" value="Genomic_DNA"/>
</dbReference>
<protein>
    <submittedName>
        <fullName evidence="2">Uncharacterized protein</fullName>
    </submittedName>
</protein>
<accession>A0A135TQW4</accession>